<dbReference type="EMBL" id="QBML01000024">
    <property type="protein sequence ID" value="PZO38331.1"/>
    <property type="molecule type" value="Genomic_DNA"/>
</dbReference>
<dbReference type="Proteomes" id="UP000249467">
    <property type="component" value="Unassembled WGS sequence"/>
</dbReference>
<evidence type="ECO:0000313" key="2">
    <source>
        <dbReference type="Proteomes" id="UP000249467"/>
    </source>
</evidence>
<gene>
    <name evidence="1" type="ORF">DCF19_16770</name>
</gene>
<name>A0A2W4XS40_9CYAN</name>
<comment type="caution">
    <text evidence="1">The sequence shown here is derived from an EMBL/GenBank/DDBJ whole genome shotgun (WGS) entry which is preliminary data.</text>
</comment>
<sequence>MQAIRLQQTIEKDGEIHLSDLPVFQGQQVDVVVSLSTLPEPKKTFTVRQLLDSGLIGVWENRTDIKDSLTYARQLRDQSQAKRYDLFG</sequence>
<evidence type="ECO:0000313" key="1">
    <source>
        <dbReference type="EMBL" id="PZO38331.1"/>
    </source>
</evidence>
<accession>A0A2W4XS40</accession>
<organism evidence="1 2">
    <name type="scientific">Pseudanabaena frigida</name>
    <dbReference type="NCBI Taxonomy" id="945775"/>
    <lineage>
        <taxon>Bacteria</taxon>
        <taxon>Bacillati</taxon>
        <taxon>Cyanobacteriota</taxon>
        <taxon>Cyanophyceae</taxon>
        <taxon>Pseudanabaenales</taxon>
        <taxon>Pseudanabaenaceae</taxon>
        <taxon>Pseudanabaena</taxon>
    </lineage>
</organism>
<dbReference type="AlphaFoldDB" id="A0A2W4XS40"/>
<proteinExistence type="predicted"/>
<reference evidence="1 2" key="1">
    <citation type="submission" date="2018-04" db="EMBL/GenBank/DDBJ databases">
        <authorList>
            <person name="Go L.Y."/>
            <person name="Mitchell J.A."/>
        </authorList>
    </citation>
    <scope>NUCLEOTIDE SEQUENCE [LARGE SCALE GENOMIC DNA]</scope>
    <source>
        <strain evidence="1">ULC066bin1</strain>
    </source>
</reference>
<protein>
    <submittedName>
        <fullName evidence="1">Uncharacterized protein</fullName>
    </submittedName>
</protein>
<reference evidence="1 2" key="2">
    <citation type="submission" date="2018-06" db="EMBL/GenBank/DDBJ databases">
        <title>Metagenomic assembly of (sub)arctic Cyanobacteria and their associated microbiome from non-axenic cultures.</title>
        <authorList>
            <person name="Baurain D."/>
        </authorList>
    </citation>
    <scope>NUCLEOTIDE SEQUENCE [LARGE SCALE GENOMIC DNA]</scope>
    <source>
        <strain evidence="1">ULC066bin1</strain>
    </source>
</reference>